<accession>A0A0R1W0M6</accession>
<keyword evidence="3" id="KW-1185">Reference proteome</keyword>
<evidence type="ECO:0000313" key="3">
    <source>
        <dbReference type="Proteomes" id="UP000051966"/>
    </source>
</evidence>
<dbReference type="PANTHER" id="PTHR43404">
    <property type="entry name" value="LIPOPOLYSACCHARIDE CHOLINEPHOSPHOTRANSFERASE LICD"/>
    <property type="match status" value="1"/>
</dbReference>
<evidence type="ECO:0000259" key="1">
    <source>
        <dbReference type="Pfam" id="PF04991"/>
    </source>
</evidence>
<name>A0A0R1W0M6_9LACO</name>
<organism evidence="2 3">
    <name type="scientific">Lentilactobacillus farraginis DSM 18382 = JCM 14108</name>
    <dbReference type="NCBI Taxonomy" id="1423743"/>
    <lineage>
        <taxon>Bacteria</taxon>
        <taxon>Bacillati</taxon>
        <taxon>Bacillota</taxon>
        <taxon>Bacilli</taxon>
        <taxon>Lactobacillales</taxon>
        <taxon>Lactobacillaceae</taxon>
        <taxon>Lentilactobacillus</taxon>
    </lineage>
</organism>
<comment type="caution">
    <text evidence="2">The sequence shown here is derived from an EMBL/GenBank/DDBJ whole genome shotgun (WGS) entry which is preliminary data.</text>
</comment>
<dbReference type="InterPro" id="IPR007074">
    <property type="entry name" value="LicD/FKTN/FKRP_NTP_transf"/>
</dbReference>
<sequence length="285" mass="33396">MKVDENSCGGHMTDILTQTIQQIELTIFKRFSELAAKYRLHYIAMGGTLLGAIRHQGFIPWDDDMDIALLRPDYERLLEVAPAEFQNDHYYLQTPWSDDNYALSYAKILDRNTYIEERNNVNNARKGVFLDIFPLDKVPDSTEKQRRQIINIRKLDSRIYLKLRYNIIDNPIRKFQGALSSEQLTAANIFKQKRQSLMTTYNDHPDLNLVKNLASQYAYEKELFSLNQVKEVTTVPFEDTQIVVPKDYDVILNGLYGDYFKLPPESQQVEKHIVKLIYDNQVFER</sequence>
<evidence type="ECO:0000313" key="2">
    <source>
        <dbReference type="EMBL" id="KRM07820.1"/>
    </source>
</evidence>
<dbReference type="Pfam" id="PF04991">
    <property type="entry name" value="LicD"/>
    <property type="match status" value="1"/>
</dbReference>
<feature type="domain" description="LicD/FKTN/FKRP nucleotidyltransferase" evidence="1">
    <location>
        <begin position="36"/>
        <end position="257"/>
    </location>
</feature>
<dbReference type="InterPro" id="IPR052942">
    <property type="entry name" value="LPS_cholinephosphotransferase"/>
</dbReference>
<dbReference type="PATRIC" id="fig|1423743.5.peg.309"/>
<dbReference type="EMBL" id="AZFY01000092">
    <property type="protein sequence ID" value="KRM07820.1"/>
    <property type="molecule type" value="Genomic_DNA"/>
</dbReference>
<proteinExistence type="predicted"/>
<gene>
    <name evidence="2" type="ORF">FD41_GL000296</name>
</gene>
<reference evidence="2 3" key="1">
    <citation type="journal article" date="2015" name="Genome Announc.">
        <title>Expanding the biotechnology potential of lactobacilli through comparative genomics of 213 strains and associated genera.</title>
        <authorList>
            <person name="Sun Z."/>
            <person name="Harris H.M."/>
            <person name="McCann A."/>
            <person name="Guo C."/>
            <person name="Argimon S."/>
            <person name="Zhang W."/>
            <person name="Yang X."/>
            <person name="Jeffery I.B."/>
            <person name="Cooney J.C."/>
            <person name="Kagawa T.F."/>
            <person name="Liu W."/>
            <person name="Song Y."/>
            <person name="Salvetti E."/>
            <person name="Wrobel A."/>
            <person name="Rasinkangas P."/>
            <person name="Parkhill J."/>
            <person name="Rea M.C."/>
            <person name="O'Sullivan O."/>
            <person name="Ritari J."/>
            <person name="Douillard F.P."/>
            <person name="Paul Ross R."/>
            <person name="Yang R."/>
            <person name="Briner A.E."/>
            <person name="Felis G.E."/>
            <person name="de Vos W.M."/>
            <person name="Barrangou R."/>
            <person name="Klaenhammer T.R."/>
            <person name="Caufield P.W."/>
            <person name="Cui Y."/>
            <person name="Zhang H."/>
            <person name="O'Toole P.W."/>
        </authorList>
    </citation>
    <scope>NUCLEOTIDE SEQUENCE [LARGE SCALE GENOMIC DNA]</scope>
    <source>
        <strain evidence="2 3">DSM 18382</strain>
    </source>
</reference>
<protein>
    <submittedName>
        <fullName evidence="2">Lipopolysaccharide biosynthesis protein LicD</fullName>
    </submittedName>
</protein>
<dbReference type="PANTHER" id="PTHR43404:SF2">
    <property type="entry name" value="LIPOPOLYSACCHARIDE CHOLINEPHOSPHOTRANSFERASE LICD"/>
    <property type="match status" value="1"/>
</dbReference>
<dbReference type="GO" id="GO:0009100">
    <property type="term" value="P:glycoprotein metabolic process"/>
    <property type="evidence" value="ECO:0007669"/>
    <property type="project" value="UniProtKB-ARBA"/>
</dbReference>
<dbReference type="Proteomes" id="UP000051966">
    <property type="component" value="Unassembled WGS sequence"/>
</dbReference>
<dbReference type="AlphaFoldDB" id="A0A0R1W0M6"/>